<gene>
    <name evidence="3" type="ORF">COY52_10450</name>
</gene>
<dbReference type="InterPro" id="IPR008988">
    <property type="entry name" value="Transcriptional_repressor_C"/>
</dbReference>
<accession>A0A2M7S6K7</accession>
<dbReference type="InterPro" id="IPR038157">
    <property type="entry name" value="FeoA_core_dom"/>
</dbReference>
<dbReference type="SUPFAM" id="SSF50037">
    <property type="entry name" value="C-terminal domain of transcriptional repressors"/>
    <property type="match status" value="1"/>
</dbReference>
<dbReference type="EMBL" id="PFMR01000280">
    <property type="protein sequence ID" value="PIZ15144.1"/>
    <property type="molecule type" value="Genomic_DNA"/>
</dbReference>
<proteinExistence type="predicted"/>
<dbReference type="PANTHER" id="PTHR43151">
    <property type="entry name" value="FEOA FAMILY PROTEIN"/>
    <property type="match status" value="1"/>
</dbReference>
<dbReference type="Gene3D" id="2.30.30.90">
    <property type="match status" value="1"/>
</dbReference>
<dbReference type="InterPro" id="IPR053184">
    <property type="entry name" value="FeoA-like"/>
</dbReference>
<name>A0A2M7S6K7_9BACT</name>
<feature type="domain" description="Ferrous iron transporter FeoA-like" evidence="2">
    <location>
        <begin position="1"/>
        <end position="73"/>
    </location>
</feature>
<dbReference type="PANTHER" id="PTHR43151:SF2">
    <property type="entry name" value="FE(2+) TRANSPORT PROTEIN A-RELATED"/>
    <property type="match status" value="1"/>
</dbReference>
<organism evidence="3 4">
    <name type="scientific">Candidatus Desantisbacteria bacterium CG_4_10_14_0_8_um_filter_48_22</name>
    <dbReference type="NCBI Taxonomy" id="1974543"/>
    <lineage>
        <taxon>Bacteria</taxon>
        <taxon>Candidatus Desantisiibacteriota</taxon>
    </lineage>
</organism>
<evidence type="ECO:0000259" key="2">
    <source>
        <dbReference type="SMART" id="SM00899"/>
    </source>
</evidence>
<dbReference type="SMART" id="SM00899">
    <property type="entry name" value="FeoA"/>
    <property type="match status" value="1"/>
</dbReference>
<keyword evidence="1" id="KW-0408">Iron</keyword>
<dbReference type="GO" id="GO:0046914">
    <property type="term" value="F:transition metal ion binding"/>
    <property type="evidence" value="ECO:0007669"/>
    <property type="project" value="InterPro"/>
</dbReference>
<reference evidence="4" key="1">
    <citation type="submission" date="2017-09" db="EMBL/GenBank/DDBJ databases">
        <title>Depth-based differentiation of microbial function through sediment-hosted aquifers and enrichment of novel symbionts in the deep terrestrial subsurface.</title>
        <authorList>
            <person name="Probst A.J."/>
            <person name="Ladd B."/>
            <person name="Jarett J.K."/>
            <person name="Geller-Mcgrath D.E."/>
            <person name="Sieber C.M.K."/>
            <person name="Emerson J.B."/>
            <person name="Anantharaman K."/>
            <person name="Thomas B.C."/>
            <person name="Malmstrom R."/>
            <person name="Stieglmeier M."/>
            <person name="Klingl A."/>
            <person name="Woyke T."/>
            <person name="Ryan C.M."/>
            <person name="Banfield J.F."/>
        </authorList>
    </citation>
    <scope>NUCLEOTIDE SEQUENCE [LARGE SCALE GENOMIC DNA]</scope>
</reference>
<dbReference type="InterPro" id="IPR007167">
    <property type="entry name" value="Fe-transptr_FeoA-like"/>
</dbReference>
<evidence type="ECO:0000313" key="4">
    <source>
        <dbReference type="Proteomes" id="UP000229307"/>
    </source>
</evidence>
<sequence>MDLTQLKAGEKAVFKGVAGGWGIKNKLEAMGITPEAVITKISAQLMHGPVIIKAGETELAIGFGMAKRIIVEKIKE</sequence>
<dbReference type="AlphaFoldDB" id="A0A2M7S6K7"/>
<dbReference type="Proteomes" id="UP000229307">
    <property type="component" value="Unassembled WGS sequence"/>
</dbReference>
<comment type="caution">
    <text evidence="3">The sequence shown here is derived from an EMBL/GenBank/DDBJ whole genome shotgun (WGS) entry which is preliminary data.</text>
</comment>
<protein>
    <submittedName>
        <fullName evidence="3">Ferrous iron transport protein A</fullName>
    </submittedName>
</protein>
<evidence type="ECO:0000313" key="3">
    <source>
        <dbReference type="EMBL" id="PIZ15144.1"/>
    </source>
</evidence>
<dbReference type="Pfam" id="PF04023">
    <property type="entry name" value="FeoA"/>
    <property type="match status" value="1"/>
</dbReference>
<evidence type="ECO:0000256" key="1">
    <source>
        <dbReference type="ARBA" id="ARBA00023004"/>
    </source>
</evidence>